<evidence type="ECO:0000256" key="1">
    <source>
        <dbReference type="SAM" id="Phobius"/>
    </source>
</evidence>
<keyword evidence="3" id="KW-1185">Reference proteome</keyword>
<proteinExistence type="predicted"/>
<keyword evidence="1" id="KW-0472">Membrane</keyword>
<keyword evidence="1" id="KW-1133">Transmembrane helix</keyword>
<name>A0A5N6ZA88_9EURO</name>
<organism evidence="2 3">
    <name type="scientific">Aspergillus coremiiformis</name>
    <dbReference type="NCBI Taxonomy" id="138285"/>
    <lineage>
        <taxon>Eukaryota</taxon>
        <taxon>Fungi</taxon>
        <taxon>Dikarya</taxon>
        <taxon>Ascomycota</taxon>
        <taxon>Pezizomycotina</taxon>
        <taxon>Eurotiomycetes</taxon>
        <taxon>Eurotiomycetidae</taxon>
        <taxon>Eurotiales</taxon>
        <taxon>Aspergillaceae</taxon>
        <taxon>Aspergillus</taxon>
        <taxon>Aspergillus subgen. Circumdati</taxon>
    </lineage>
</organism>
<evidence type="ECO:0000313" key="3">
    <source>
        <dbReference type="Proteomes" id="UP000327118"/>
    </source>
</evidence>
<evidence type="ECO:0000313" key="2">
    <source>
        <dbReference type="EMBL" id="KAE8354525.1"/>
    </source>
</evidence>
<feature type="transmembrane region" description="Helical" evidence="1">
    <location>
        <begin position="6"/>
        <end position="22"/>
    </location>
</feature>
<reference evidence="3" key="1">
    <citation type="submission" date="2019-04" db="EMBL/GenBank/DDBJ databases">
        <title>Friends and foes A comparative genomics studyof 23 Aspergillus species from section Flavi.</title>
        <authorList>
            <consortium name="DOE Joint Genome Institute"/>
            <person name="Kjaerbolling I."/>
            <person name="Vesth T."/>
            <person name="Frisvad J.C."/>
            <person name="Nybo J.L."/>
            <person name="Theobald S."/>
            <person name="Kildgaard S."/>
            <person name="Isbrandt T."/>
            <person name="Kuo A."/>
            <person name="Sato A."/>
            <person name="Lyhne E.K."/>
            <person name="Kogle M.E."/>
            <person name="Wiebenga A."/>
            <person name="Kun R.S."/>
            <person name="Lubbers R.J."/>
            <person name="Makela M.R."/>
            <person name="Barry K."/>
            <person name="Chovatia M."/>
            <person name="Clum A."/>
            <person name="Daum C."/>
            <person name="Haridas S."/>
            <person name="He G."/>
            <person name="LaButti K."/>
            <person name="Lipzen A."/>
            <person name="Mondo S."/>
            <person name="Riley R."/>
            <person name="Salamov A."/>
            <person name="Simmons B.A."/>
            <person name="Magnuson J.K."/>
            <person name="Henrissat B."/>
            <person name="Mortensen U.H."/>
            <person name="Larsen T.O."/>
            <person name="Devries R.P."/>
            <person name="Grigoriev I.V."/>
            <person name="Machida M."/>
            <person name="Baker S.E."/>
            <person name="Andersen M.R."/>
        </authorList>
    </citation>
    <scope>NUCLEOTIDE SEQUENCE [LARGE SCALE GENOMIC DNA]</scope>
    <source>
        <strain evidence="3">CBS 553.77</strain>
    </source>
</reference>
<dbReference type="AlphaFoldDB" id="A0A5N6ZA88"/>
<dbReference type="Proteomes" id="UP000327118">
    <property type="component" value="Unassembled WGS sequence"/>
</dbReference>
<accession>A0A5N6ZA88</accession>
<dbReference type="EMBL" id="ML739070">
    <property type="protein sequence ID" value="KAE8354525.1"/>
    <property type="molecule type" value="Genomic_DNA"/>
</dbReference>
<keyword evidence="1" id="KW-0812">Transmembrane</keyword>
<sequence>MWSWSLVTHFIMLYLPVVLLYPRKQIHYRSTDVVEAYLRLLPPRTPVGRSMNRPNYLHWVSPVIDYEDIY</sequence>
<gene>
    <name evidence="2" type="ORF">BDV28DRAFT_130698</name>
</gene>
<protein>
    <submittedName>
        <fullName evidence="2">Uncharacterized protein</fullName>
    </submittedName>
</protein>